<evidence type="ECO:0000313" key="1">
    <source>
        <dbReference type="EMBL" id="KAI6090328.1"/>
    </source>
</evidence>
<keyword evidence="2" id="KW-1185">Reference proteome</keyword>
<accession>A0ACC0DC33</accession>
<comment type="caution">
    <text evidence="1">The sequence shown here is derived from an EMBL/GenBank/DDBJ whole genome shotgun (WGS) entry which is preliminary data.</text>
</comment>
<name>A0ACC0DC33_9PEZI</name>
<proteinExistence type="predicted"/>
<reference evidence="1 2" key="1">
    <citation type="journal article" date="2022" name="New Phytol.">
        <title>Ecological generalism drives hyperdiversity of secondary metabolite gene clusters in xylarialean endophytes.</title>
        <authorList>
            <person name="Franco M.E.E."/>
            <person name="Wisecaver J.H."/>
            <person name="Arnold A.E."/>
            <person name="Ju Y.M."/>
            <person name="Slot J.C."/>
            <person name="Ahrendt S."/>
            <person name="Moore L.P."/>
            <person name="Eastman K.E."/>
            <person name="Scott K."/>
            <person name="Konkel Z."/>
            <person name="Mondo S.J."/>
            <person name="Kuo A."/>
            <person name="Hayes R.D."/>
            <person name="Haridas S."/>
            <person name="Andreopoulos B."/>
            <person name="Riley R."/>
            <person name="LaButti K."/>
            <person name="Pangilinan J."/>
            <person name="Lipzen A."/>
            <person name="Amirebrahimi M."/>
            <person name="Yan J."/>
            <person name="Adam C."/>
            <person name="Keymanesh K."/>
            <person name="Ng V."/>
            <person name="Louie K."/>
            <person name="Northen T."/>
            <person name="Drula E."/>
            <person name="Henrissat B."/>
            <person name="Hsieh H.M."/>
            <person name="Youens-Clark K."/>
            <person name="Lutzoni F."/>
            <person name="Miadlikowska J."/>
            <person name="Eastwood D.C."/>
            <person name="Hamelin R.C."/>
            <person name="Grigoriev I.V."/>
            <person name="U'Ren J.M."/>
        </authorList>
    </citation>
    <scope>NUCLEOTIDE SEQUENCE [LARGE SCALE GENOMIC DNA]</scope>
    <source>
        <strain evidence="1 2">ER1909</strain>
    </source>
</reference>
<evidence type="ECO:0000313" key="2">
    <source>
        <dbReference type="Proteomes" id="UP001497680"/>
    </source>
</evidence>
<gene>
    <name evidence="1" type="ORF">F4821DRAFT_28977</name>
</gene>
<dbReference type="EMBL" id="MU394291">
    <property type="protein sequence ID" value="KAI6090328.1"/>
    <property type="molecule type" value="Genomic_DNA"/>
</dbReference>
<dbReference type="Proteomes" id="UP001497680">
    <property type="component" value="Unassembled WGS sequence"/>
</dbReference>
<sequence>MAPANDHFGVVIRAERPEEPGLDLVVVHGLLTPSLPRLHSNWSTSLLEISPDNTTIISYDANLRISGRFQWKDIQSNASILINALQSWTEETAATRILVIASIGVAGVIVKHALYRFSQESRYRECSAKIRGLLFFGTPHFVESNAKNANALNGIIRYESSSSRWPSNVTKDDFSSLVYSAWGFDELKLNCKMLCCYECVPMKTSGLVGGFVSGFSMRSFTMVDEKMTAIKSKHVETFPIDTKLSMLLEGTNCVIHRQASEFLHRVLLEERDENRKSPPSPVDVVTPESLGSHALLVSSRSESPGSGNVPYSFSPNTNVSLPMPTTSNIQESNPPQLSVSPSATSGRVPDRSCKLPSRQRSSFQTMSTSNDLTFSSVSDQGFVVLSKVENIKNFPTIPDVVEWIQVGACRQPNPDFRGRADLIKQMEDRLLQLSETELANISRPNAYVICGAAGLGKTQAALHFFHSYKSQFDVRLWIHANSRENLFTAFKEISARLGLESRAECQDTVLSRELVKGWLMEPFQNFRKKDGKLMRWLLVIDNADNPDDVLDFWPYDGQGSIIITSRNRGAMTQNYFGDCGAELSVLSDDDAVVLLKRLLERNRRPTESSDLLQRAVAKLGYWPLAIAKMAVIMQRQKLSLFKFLEIYESREHRFNYHSARVGNLHGGYTLTLTAAWALEDMSQGAAQLLSVISLLAPESIPEEILTKAPEKANLPGYPLDSGAYSREIEAIEARSIISQQIGENAYDPVDLSIHPLIQEVVRGQLLKNDDEVVSVFNAAIGLIAGVWPFETLPFYGYHDFDRVERREQCDKLLPHTTQLIRFYESLPEEPKRKCITVDLLNILSEIAWYQYQRSNMDDSLKYIHLVLKILENDPDGHPQIRAGQFGTWGNIAMVMNQPGLSLQKNLEALEIREKMFAETGVVNSQLAASYTETARSMMMNNMFDKAKGFIKKSIEVRKQMPQFSRLQLYSPLYYLSLIHLHEGEYEKAASLALEALREREIQFGRDDRENKRTGLLLICLGNIYGKQGLHEESFEYHQRALTQLRAAGGEDDLDTANAYYKMASQYLRDNDFDLARSAIERAIQGLQRSRFHKGEVARAMFLQARIFSESGQGDAAATLRKSVDIRRQLTENDTRAPEVLKESDFDELVVIWRR</sequence>
<organism evidence="1 2">
    <name type="scientific">Hypoxylon rubiginosum</name>
    <dbReference type="NCBI Taxonomy" id="110542"/>
    <lineage>
        <taxon>Eukaryota</taxon>
        <taxon>Fungi</taxon>
        <taxon>Dikarya</taxon>
        <taxon>Ascomycota</taxon>
        <taxon>Pezizomycotina</taxon>
        <taxon>Sordariomycetes</taxon>
        <taxon>Xylariomycetidae</taxon>
        <taxon>Xylariales</taxon>
        <taxon>Hypoxylaceae</taxon>
        <taxon>Hypoxylon</taxon>
    </lineage>
</organism>
<protein>
    <submittedName>
        <fullName evidence="1">Uncharacterized protein</fullName>
    </submittedName>
</protein>